<dbReference type="InterPro" id="IPR017853">
    <property type="entry name" value="GH"/>
</dbReference>
<name>A0A937X4L7_9BACT</name>
<evidence type="ECO:0000313" key="1">
    <source>
        <dbReference type="EMBL" id="MBM3275966.1"/>
    </source>
</evidence>
<accession>A0A937X4L7</accession>
<comment type="caution">
    <text evidence="1">The sequence shown here is derived from an EMBL/GenBank/DDBJ whole genome shotgun (WGS) entry which is preliminary data.</text>
</comment>
<dbReference type="AlphaFoldDB" id="A0A937X4L7"/>
<dbReference type="Gene3D" id="3.20.20.80">
    <property type="entry name" value="Glycosidases"/>
    <property type="match status" value="1"/>
</dbReference>
<dbReference type="EMBL" id="VGJX01000800">
    <property type="protein sequence ID" value="MBM3275966.1"/>
    <property type="molecule type" value="Genomic_DNA"/>
</dbReference>
<dbReference type="PANTHER" id="PTHR37398">
    <property type="entry name" value="ENDO-BETA-1,4-MANNANASE"/>
    <property type="match status" value="1"/>
</dbReference>
<proteinExistence type="predicted"/>
<evidence type="ECO:0000313" key="2">
    <source>
        <dbReference type="Proteomes" id="UP000703893"/>
    </source>
</evidence>
<dbReference type="Proteomes" id="UP000703893">
    <property type="component" value="Unassembled WGS sequence"/>
</dbReference>
<organism evidence="1 2">
    <name type="scientific">Candidatus Tanganyikabacteria bacterium</name>
    <dbReference type="NCBI Taxonomy" id="2961651"/>
    <lineage>
        <taxon>Bacteria</taxon>
        <taxon>Bacillati</taxon>
        <taxon>Candidatus Sericytochromatia</taxon>
        <taxon>Candidatus Tanganyikabacteria</taxon>
    </lineage>
</organism>
<reference evidence="1 2" key="1">
    <citation type="submission" date="2019-03" db="EMBL/GenBank/DDBJ databases">
        <title>Lake Tanganyika Metagenome-Assembled Genomes (MAGs).</title>
        <authorList>
            <person name="Tran P."/>
        </authorList>
    </citation>
    <scope>NUCLEOTIDE SEQUENCE [LARGE SCALE GENOMIC DNA]</scope>
    <source>
        <strain evidence="1">K_DeepCast_65m_m2_236</strain>
    </source>
</reference>
<dbReference type="PANTHER" id="PTHR37398:SF3">
    <property type="entry name" value="GLYCOSIDE HYDROLASE FAMILY 5 DOMAIN-CONTAINING PROTEIN"/>
    <property type="match status" value="1"/>
</dbReference>
<evidence type="ECO:0008006" key="3">
    <source>
        <dbReference type="Google" id="ProtNLM"/>
    </source>
</evidence>
<gene>
    <name evidence="1" type="ORF">FJZ00_12500</name>
</gene>
<protein>
    <recommendedName>
        <fullName evidence="3">Glycoside hydrolase family 5 domain-containing protein</fullName>
    </recommendedName>
</protein>
<sequence>MLGANLPWVHYGGDFGKSAWQPAGGLSANPEAARKLDHTFAKFAQDGIGHVRWWLFGDGRGGIRWASDGTPLGLDDKVFADMDAALAAARKHGIKITFSLIDFLFLRGDRRPAGKVQTGGHADVIKDPRKREAFIRDVVTPILERYGRDPAIEAWDLINEPEWETVGERGWNFLKSPWRGDMRAYLKAATDAVHAHTDQWATVGLASTRGLGLVKGLGLDLYHAHWYDGHDWLLSGLTKPVSDFKLDKPLILGEFPTRKSRRTPAEILTAAQKAGYGGTMLWSALSEDPFAGYDAVRASMKQWAREHADDLSPGSASRTIPRQTFFGG</sequence>
<dbReference type="SUPFAM" id="SSF51445">
    <property type="entry name" value="(Trans)glycosidases"/>
    <property type="match status" value="1"/>
</dbReference>